<evidence type="ECO:0000313" key="2">
    <source>
        <dbReference type="EMBL" id="KAJ9566687.1"/>
    </source>
</evidence>
<comment type="caution">
    <text evidence="2">The sequence shown here is derived from an EMBL/GenBank/DDBJ whole genome shotgun (WGS) entry which is preliminary data.</text>
</comment>
<dbReference type="Pfam" id="PF25597">
    <property type="entry name" value="SH3_retrovirus"/>
    <property type="match status" value="1"/>
</dbReference>
<keyword evidence="3" id="KW-1185">Reference proteome</keyword>
<evidence type="ECO:0000313" key="3">
    <source>
        <dbReference type="Proteomes" id="UP001172457"/>
    </source>
</evidence>
<dbReference type="Proteomes" id="UP001172457">
    <property type="component" value="Chromosome 1"/>
</dbReference>
<reference evidence="2" key="1">
    <citation type="submission" date="2023-03" db="EMBL/GenBank/DDBJ databases">
        <title>Chromosome-scale reference genome and RAD-based genetic map of yellow starthistle (Centaurea solstitialis) reveal putative structural variation and QTLs associated with invader traits.</title>
        <authorList>
            <person name="Reatini B."/>
            <person name="Cang F.A."/>
            <person name="Jiang Q."/>
            <person name="Mckibben M.T.W."/>
            <person name="Barker M.S."/>
            <person name="Rieseberg L.H."/>
            <person name="Dlugosch K.M."/>
        </authorList>
    </citation>
    <scope>NUCLEOTIDE SEQUENCE</scope>
    <source>
        <strain evidence="2">CAN-66</strain>
        <tissue evidence="2">Leaf</tissue>
    </source>
</reference>
<evidence type="ECO:0000259" key="1">
    <source>
        <dbReference type="Pfam" id="PF25597"/>
    </source>
</evidence>
<dbReference type="AlphaFoldDB" id="A0AA38WMJ3"/>
<protein>
    <recommendedName>
        <fullName evidence="1">Retroviral polymerase SH3-like domain-containing protein</fullName>
    </recommendedName>
</protein>
<organism evidence="2 3">
    <name type="scientific">Centaurea solstitialis</name>
    <name type="common">yellow star-thistle</name>
    <dbReference type="NCBI Taxonomy" id="347529"/>
    <lineage>
        <taxon>Eukaryota</taxon>
        <taxon>Viridiplantae</taxon>
        <taxon>Streptophyta</taxon>
        <taxon>Embryophyta</taxon>
        <taxon>Tracheophyta</taxon>
        <taxon>Spermatophyta</taxon>
        <taxon>Magnoliopsida</taxon>
        <taxon>eudicotyledons</taxon>
        <taxon>Gunneridae</taxon>
        <taxon>Pentapetalae</taxon>
        <taxon>asterids</taxon>
        <taxon>campanulids</taxon>
        <taxon>Asterales</taxon>
        <taxon>Asteraceae</taxon>
        <taxon>Carduoideae</taxon>
        <taxon>Cardueae</taxon>
        <taxon>Centaureinae</taxon>
        <taxon>Centaurea</taxon>
    </lineage>
</organism>
<sequence length="96" mass="11160">MRRLLISFCLTKGQISSFFMCFGVNVIEPVGKSDPKGDDAIFVGYAWDSVAYRVYIPRTQILVVRTNVRFDDCFQVLKISLQKNYKFKLKLPQMQQ</sequence>
<feature type="domain" description="Retroviral polymerase SH3-like" evidence="1">
    <location>
        <begin position="31"/>
        <end position="72"/>
    </location>
</feature>
<name>A0AA38WMJ3_9ASTR</name>
<gene>
    <name evidence="2" type="ORF">OSB04_002653</name>
</gene>
<proteinExistence type="predicted"/>
<dbReference type="EMBL" id="JARYMX010000001">
    <property type="protein sequence ID" value="KAJ9566687.1"/>
    <property type="molecule type" value="Genomic_DNA"/>
</dbReference>
<accession>A0AA38WMJ3</accession>
<dbReference type="InterPro" id="IPR057670">
    <property type="entry name" value="SH3_retrovirus"/>
</dbReference>